<protein>
    <submittedName>
        <fullName evidence="2">Quinol monooxygenase</fullName>
        <ecNumber evidence="2">1.-.-.-</ecNumber>
    </submittedName>
</protein>
<dbReference type="PROSITE" id="PS51725">
    <property type="entry name" value="ABM"/>
    <property type="match status" value="1"/>
</dbReference>
<dbReference type="InterPro" id="IPR011008">
    <property type="entry name" value="Dimeric_a/b-barrel"/>
</dbReference>
<accession>A0ABV9RKH0</accession>
<keyword evidence="2" id="KW-0503">Monooxygenase</keyword>
<dbReference type="EMBL" id="JBHSIM010000020">
    <property type="protein sequence ID" value="MFC4832677.1"/>
    <property type="molecule type" value="Genomic_DNA"/>
</dbReference>
<dbReference type="GO" id="GO:0004497">
    <property type="term" value="F:monooxygenase activity"/>
    <property type="evidence" value="ECO:0007669"/>
    <property type="project" value="UniProtKB-KW"/>
</dbReference>
<dbReference type="RefSeq" id="WP_274191505.1">
    <property type="nucleotide sequence ID" value="NZ_BAABHN010000020.1"/>
</dbReference>
<keyword evidence="3" id="KW-1185">Reference proteome</keyword>
<gene>
    <name evidence="2" type="ORF">ACFPEL_09670</name>
</gene>
<evidence type="ECO:0000259" key="1">
    <source>
        <dbReference type="PROSITE" id="PS51725"/>
    </source>
</evidence>
<dbReference type="PANTHER" id="PTHR33336">
    <property type="entry name" value="QUINOL MONOOXYGENASE YGIN-RELATED"/>
    <property type="match status" value="1"/>
</dbReference>
<keyword evidence="2" id="KW-0560">Oxidoreductase</keyword>
<dbReference type="Proteomes" id="UP001595909">
    <property type="component" value="Unassembled WGS sequence"/>
</dbReference>
<organism evidence="2 3">
    <name type="scientific">Actinomycetospora chibensis</name>
    <dbReference type="NCBI Taxonomy" id="663606"/>
    <lineage>
        <taxon>Bacteria</taxon>
        <taxon>Bacillati</taxon>
        <taxon>Actinomycetota</taxon>
        <taxon>Actinomycetes</taxon>
        <taxon>Pseudonocardiales</taxon>
        <taxon>Pseudonocardiaceae</taxon>
        <taxon>Actinomycetospora</taxon>
    </lineage>
</organism>
<reference evidence="3" key="1">
    <citation type="journal article" date="2019" name="Int. J. Syst. Evol. Microbiol.">
        <title>The Global Catalogue of Microorganisms (GCM) 10K type strain sequencing project: providing services to taxonomists for standard genome sequencing and annotation.</title>
        <authorList>
            <consortium name="The Broad Institute Genomics Platform"/>
            <consortium name="The Broad Institute Genome Sequencing Center for Infectious Disease"/>
            <person name="Wu L."/>
            <person name="Ma J."/>
        </authorList>
    </citation>
    <scope>NUCLEOTIDE SEQUENCE [LARGE SCALE GENOMIC DNA]</scope>
    <source>
        <strain evidence="3">CCUG 50347</strain>
    </source>
</reference>
<dbReference type="PANTHER" id="PTHR33336:SF3">
    <property type="entry name" value="ABM DOMAIN-CONTAINING PROTEIN"/>
    <property type="match status" value="1"/>
</dbReference>
<proteinExistence type="predicted"/>
<evidence type="ECO:0000313" key="3">
    <source>
        <dbReference type="Proteomes" id="UP001595909"/>
    </source>
</evidence>
<dbReference type="InterPro" id="IPR007138">
    <property type="entry name" value="ABM_dom"/>
</dbReference>
<comment type="caution">
    <text evidence="2">The sequence shown here is derived from an EMBL/GenBank/DDBJ whole genome shotgun (WGS) entry which is preliminary data.</text>
</comment>
<name>A0ABV9RKH0_9PSEU</name>
<evidence type="ECO:0000313" key="2">
    <source>
        <dbReference type="EMBL" id="MFC4832677.1"/>
    </source>
</evidence>
<dbReference type="Pfam" id="PF03992">
    <property type="entry name" value="ABM"/>
    <property type="match status" value="1"/>
</dbReference>
<sequence>MAGGDDLAGDLADDSKEPAVIVINIVMPIRPEKTDEWLALADSYAKDVNSEEGCLFFKFSRSLTDENEYVCIEGFRDADAGATHVQQPYVKHFFDAAPDLVSAQPQILYIDTPHAGFGPMGEIQPR</sequence>
<feature type="domain" description="ABM" evidence="1">
    <location>
        <begin position="21"/>
        <end position="110"/>
    </location>
</feature>
<dbReference type="InterPro" id="IPR050744">
    <property type="entry name" value="AI-2_Isomerase_LsrG"/>
</dbReference>
<dbReference type="EC" id="1.-.-.-" evidence="2"/>
<dbReference type="SUPFAM" id="SSF54909">
    <property type="entry name" value="Dimeric alpha+beta barrel"/>
    <property type="match status" value="1"/>
</dbReference>
<dbReference type="Gene3D" id="3.30.70.100">
    <property type="match status" value="1"/>
</dbReference>